<reference evidence="3 4" key="1">
    <citation type="submission" date="2017-12" db="EMBL/GenBank/DDBJ databases">
        <title>Comparative genomics of Botrytis spp.</title>
        <authorList>
            <person name="Valero-Jimenez C.A."/>
            <person name="Tapia P."/>
            <person name="Veloso J."/>
            <person name="Silva-Moreno E."/>
            <person name="Staats M."/>
            <person name="Valdes J.H."/>
            <person name="Van Kan J.A.L."/>
        </authorList>
    </citation>
    <scope>NUCLEOTIDE SEQUENCE [LARGE SCALE GENOMIC DNA]</scope>
    <source>
        <strain evidence="3 4">Bh0001</strain>
    </source>
</reference>
<dbReference type="Proteomes" id="UP000297814">
    <property type="component" value="Unassembled WGS sequence"/>
</dbReference>
<name>A0A4Z1GF05_9HELO</name>
<feature type="compositionally biased region" description="Basic and acidic residues" evidence="2">
    <location>
        <begin position="561"/>
        <end position="586"/>
    </location>
</feature>
<proteinExistence type="predicted"/>
<evidence type="ECO:0000256" key="1">
    <source>
        <dbReference type="SAM" id="Coils"/>
    </source>
</evidence>
<sequence length="586" mass="65525">MNLDNFSTALPVTRNKKNVDSGYASQESSPPSDGSKSSLTGRAIAKGKSILPNHIRMPKHLRSYDRPIPQLTWDRFSDLREQYAESLNSLTRVLPDCTSVLMTLKVLGENEESAEPWRRAIKCDFEPLQADDFFPRLSVYIHPHKLRPLAKSANTPPQFDPLADSNNHDIYMELSDIALGARYGTKIMTEYSRRVRQASMGDLIEATDQEGAKRIFRMTAGHFVLEGSYDDGVSEQFCESDDDSDGDSLTTESFELDLSTIEANSEENHVYMASSPEIEVDGKVNIDKWPRGLITIRKHFYDLLNAPSSFDTHQASAECDKRHSIAEMKSARGPLQGILSSSWSYIMLPPGKVLIRTYLLSLSGGPNLQAGDSGAWIVDSISREVLGHVVTSDVLGHGYVVPRHFSVVPVYSMDLLDSNGTGKINLLKKLMGNGYNIGSDGEYYVPLALRFSRPDSDSSTMVYIDKEVQRREIVYLKLEERIQEEEIELSEAGEEPNEYKDLEVLKKVCNIARQYYLIGKAEVRNDMELAALLKKKLEKLLGHDDSFVSSKSDTTASHELSSAHDTKRPTRKRGPEGEIDEGKGSI</sequence>
<evidence type="ECO:0000313" key="4">
    <source>
        <dbReference type="Proteomes" id="UP000297814"/>
    </source>
</evidence>
<evidence type="ECO:0000256" key="2">
    <source>
        <dbReference type="SAM" id="MobiDB-lite"/>
    </source>
</evidence>
<dbReference type="EMBL" id="PQXK01000163">
    <property type="protein sequence ID" value="TGO35295.1"/>
    <property type="molecule type" value="Genomic_DNA"/>
</dbReference>
<accession>A0A4Z1GF05</accession>
<dbReference type="AlphaFoldDB" id="A0A4Z1GF05"/>
<feature type="region of interest" description="Disordered" evidence="2">
    <location>
        <begin position="547"/>
        <end position="586"/>
    </location>
</feature>
<feature type="compositionally biased region" description="Polar residues" evidence="2">
    <location>
        <begin position="547"/>
        <end position="560"/>
    </location>
</feature>
<feature type="coiled-coil region" evidence="1">
    <location>
        <begin position="468"/>
        <end position="495"/>
    </location>
</feature>
<gene>
    <name evidence="3" type="ORF">BHYA_0163g00100</name>
</gene>
<keyword evidence="4" id="KW-1185">Reference proteome</keyword>
<protein>
    <submittedName>
        <fullName evidence="3">Uncharacterized protein</fullName>
    </submittedName>
</protein>
<keyword evidence="1" id="KW-0175">Coiled coil</keyword>
<organism evidence="3 4">
    <name type="scientific">Botrytis hyacinthi</name>
    <dbReference type="NCBI Taxonomy" id="278943"/>
    <lineage>
        <taxon>Eukaryota</taxon>
        <taxon>Fungi</taxon>
        <taxon>Dikarya</taxon>
        <taxon>Ascomycota</taxon>
        <taxon>Pezizomycotina</taxon>
        <taxon>Leotiomycetes</taxon>
        <taxon>Helotiales</taxon>
        <taxon>Sclerotiniaceae</taxon>
        <taxon>Botrytis</taxon>
    </lineage>
</organism>
<evidence type="ECO:0000313" key="3">
    <source>
        <dbReference type="EMBL" id="TGO35295.1"/>
    </source>
</evidence>
<comment type="caution">
    <text evidence="3">The sequence shown here is derived from an EMBL/GenBank/DDBJ whole genome shotgun (WGS) entry which is preliminary data.</text>
</comment>
<feature type="compositionally biased region" description="Low complexity" evidence="2">
    <location>
        <begin position="25"/>
        <end position="38"/>
    </location>
</feature>
<feature type="region of interest" description="Disordered" evidence="2">
    <location>
        <begin position="17"/>
        <end position="40"/>
    </location>
</feature>